<proteinExistence type="predicted"/>
<dbReference type="Proteomes" id="UP001055811">
    <property type="component" value="Linkage Group LG09"/>
</dbReference>
<accession>A0ACB8YVS9</accession>
<evidence type="ECO:0000313" key="2">
    <source>
        <dbReference type="Proteomes" id="UP001055811"/>
    </source>
</evidence>
<name>A0ACB8YVS9_CICIN</name>
<reference evidence="2" key="1">
    <citation type="journal article" date="2022" name="Mol. Ecol. Resour.">
        <title>The genomes of chicory, endive, great burdock and yacon provide insights into Asteraceae palaeo-polyploidization history and plant inulin production.</title>
        <authorList>
            <person name="Fan W."/>
            <person name="Wang S."/>
            <person name="Wang H."/>
            <person name="Wang A."/>
            <person name="Jiang F."/>
            <person name="Liu H."/>
            <person name="Zhao H."/>
            <person name="Xu D."/>
            <person name="Zhang Y."/>
        </authorList>
    </citation>
    <scope>NUCLEOTIDE SEQUENCE [LARGE SCALE GENOMIC DNA]</scope>
    <source>
        <strain evidence="2">cv. Punajuju</strain>
    </source>
</reference>
<comment type="caution">
    <text evidence="1">The sequence shown here is derived from an EMBL/GenBank/DDBJ whole genome shotgun (WGS) entry which is preliminary data.</text>
</comment>
<reference evidence="1 2" key="2">
    <citation type="journal article" date="2022" name="Mol. Ecol. Resour.">
        <title>The genomes of chicory, endive, great burdock and yacon provide insights into Asteraceae paleo-polyploidization history and plant inulin production.</title>
        <authorList>
            <person name="Fan W."/>
            <person name="Wang S."/>
            <person name="Wang H."/>
            <person name="Wang A."/>
            <person name="Jiang F."/>
            <person name="Liu H."/>
            <person name="Zhao H."/>
            <person name="Xu D."/>
            <person name="Zhang Y."/>
        </authorList>
    </citation>
    <scope>NUCLEOTIDE SEQUENCE [LARGE SCALE GENOMIC DNA]</scope>
    <source>
        <strain evidence="2">cv. Punajuju</strain>
        <tissue evidence="1">Leaves</tissue>
    </source>
</reference>
<gene>
    <name evidence="1" type="ORF">L2E82_47338</name>
</gene>
<sequence>MRGLERRYRRGVHSSSTRDMTMMSVNNNEEHEDFRCTEEVSCLHFTCRCPKLGAGFMDPKFAGKPIAAASYYGGGRMDIEQMPETPNRGAHHRRAQSETFFRFPDEDILLDDVVADFNFANIDLPSLSSDAPIPTTTGESSSKSEGESSDVNAVKSTASRPPGPIYHIRSLSVDADFFDGLGLSSPAEAGGGYRHRHSNSMDGSAASSFEGDSMLMMLDNSKKALAPDKLAELALIDPKRAKRILANRQSAARSKERKIRYTSELERKVQTLQNEATTLSTQVTMLQRDTTGLTSENKELKLRLQAMEQQAKLRDALNETLRAEVQRLKIETGQMPPLNGMNYNRLLPHQYSSHPQSFHHFTNQNTQQPPPPPQQQIRPPDSTANRPPKPTFMDFN</sequence>
<evidence type="ECO:0000313" key="1">
    <source>
        <dbReference type="EMBL" id="KAI3689382.1"/>
    </source>
</evidence>
<protein>
    <submittedName>
        <fullName evidence="1">Uncharacterized protein</fullName>
    </submittedName>
</protein>
<dbReference type="EMBL" id="CM042017">
    <property type="protein sequence ID" value="KAI3689382.1"/>
    <property type="molecule type" value="Genomic_DNA"/>
</dbReference>
<organism evidence="1 2">
    <name type="scientific">Cichorium intybus</name>
    <name type="common">Chicory</name>
    <dbReference type="NCBI Taxonomy" id="13427"/>
    <lineage>
        <taxon>Eukaryota</taxon>
        <taxon>Viridiplantae</taxon>
        <taxon>Streptophyta</taxon>
        <taxon>Embryophyta</taxon>
        <taxon>Tracheophyta</taxon>
        <taxon>Spermatophyta</taxon>
        <taxon>Magnoliopsida</taxon>
        <taxon>eudicotyledons</taxon>
        <taxon>Gunneridae</taxon>
        <taxon>Pentapetalae</taxon>
        <taxon>asterids</taxon>
        <taxon>campanulids</taxon>
        <taxon>Asterales</taxon>
        <taxon>Asteraceae</taxon>
        <taxon>Cichorioideae</taxon>
        <taxon>Cichorieae</taxon>
        <taxon>Cichoriinae</taxon>
        <taxon>Cichorium</taxon>
    </lineage>
</organism>
<keyword evidence="2" id="KW-1185">Reference proteome</keyword>